<keyword evidence="2" id="KW-1133">Transmembrane helix</keyword>
<proteinExistence type="predicted"/>
<dbReference type="Gene3D" id="2.80.10.50">
    <property type="match status" value="2"/>
</dbReference>
<organism evidence="4 5">
    <name type="scientific">Dactylosporangium roseum</name>
    <dbReference type="NCBI Taxonomy" id="47989"/>
    <lineage>
        <taxon>Bacteria</taxon>
        <taxon>Bacillati</taxon>
        <taxon>Actinomycetota</taxon>
        <taxon>Actinomycetes</taxon>
        <taxon>Micromonosporales</taxon>
        <taxon>Micromonosporaceae</taxon>
        <taxon>Dactylosporangium</taxon>
    </lineage>
</organism>
<dbReference type="PROSITE" id="PS50231">
    <property type="entry name" value="RICIN_B_LECTIN"/>
    <property type="match status" value="1"/>
</dbReference>
<name>A0ABY5YYN4_9ACTN</name>
<protein>
    <submittedName>
        <fullName evidence="4">RICIN domain-containing protein</fullName>
    </submittedName>
</protein>
<feature type="domain" description="Ricin B lectin" evidence="3">
    <location>
        <begin position="95"/>
        <end position="230"/>
    </location>
</feature>
<dbReference type="Pfam" id="PF00652">
    <property type="entry name" value="Ricin_B_lectin"/>
    <property type="match status" value="1"/>
</dbReference>
<feature type="compositionally biased region" description="Polar residues" evidence="1">
    <location>
        <begin position="43"/>
        <end position="52"/>
    </location>
</feature>
<evidence type="ECO:0000313" key="5">
    <source>
        <dbReference type="Proteomes" id="UP001058271"/>
    </source>
</evidence>
<dbReference type="CDD" id="cd00161">
    <property type="entry name" value="beta-trefoil_Ricin-like"/>
    <property type="match status" value="1"/>
</dbReference>
<keyword evidence="2" id="KW-0472">Membrane</keyword>
<evidence type="ECO:0000256" key="2">
    <source>
        <dbReference type="SAM" id="Phobius"/>
    </source>
</evidence>
<feature type="compositionally biased region" description="Low complexity" evidence="1">
    <location>
        <begin position="60"/>
        <end position="70"/>
    </location>
</feature>
<feature type="compositionally biased region" description="Pro residues" evidence="1">
    <location>
        <begin position="71"/>
        <end position="86"/>
    </location>
</feature>
<evidence type="ECO:0000259" key="3">
    <source>
        <dbReference type="SMART" id="SM00458"/>
    </source>
</evidence>
<sequence length="231" mass="24460">MTMYGGQRPTPPAPKPDPVLLGAFAFLVVALIVGVVLGVRAFTSDSPRSSNDAQRRTDLPAPETSSAAPPTSAPPSPTPSSTPSPTRPAALLQVKPSLLRASHSGLCMRSDGGNGANAVQQPCDGNNPTELWVPQIVGNSQDTFLFVNARDNRCLDVHGGSKDNGAPIVRWDCHGGPNQQWRLRRDGDGFRFVSVNSGRCIGVDSGSPDPGAAVRQWDCDNSANQRWQVAQ</sequence>
<dbReference type="Proteomes" id="UP001058271">
    <property type="component" value="Chromosome"/>
</dbReference>
<dbReference type="EMBL" id="CP073721">
    <property type="protein sequence ID" value="UWZ34856.1"/>
    <property type="molecule type" value="Genomic_DNA"/>
</dbReference>
<reference evidence="4" key="1">
    <citation type="submission" date="2021-04" db="EMBL/GenBank/DDBJ databases">
        <title>Biosynthetic gene clusters of Dactylosporangioum roseum.</title>
        <authorList>
            <person name="Hartkoorn R.C."/>
            <person name="Beaudoing E."/>
            <person name="Hot D."/>
            <person name="Moureu S."/>
        </authorList>
    </citation>
    <scope>NUCLEOTIDE SEQUENCE</scope>
    <source>
        <strain evidence="4">NRRL B-16295</strain>
    </source>
</reference>
<dbReference type="InterPro" id="IPR000772">
    <property type="entry name" value="Ricin_B_lectin"/>
</dbReference>
<dbReference type="RefSeq" id="WP_260724201.1">
    <property type="nucleotide sequence ID" value="NZ_BAAABS010000052.1"/>
</dbReference>
<feature type="transmembrane region" description="Helical" evidence="2">
    <location>
        <begin position="20"/>
        <end position="39"/>
    </location>
</feature>
<feature type="region of interest" description="Disordered" evidence="1">
    <location>
        <begin position="43"/>
        <end position="88"/>
    </location>
</feature>
<dbReference type="InterPro" id="IPR035992">
    <property type="entry name" value="Ricin_B-like_lectins"/>
</dbReference>
<evidence type="ECO:0000313" key="4">
    <source>
        <dbReference type="EMBL" id="UWZ34856.1"/>
    </source>
</evidence>
<dbReference type="SMART" id="SM00458">
    <property type="entry name" value="RICIN"/>
    <property type="match status" value="1"/>
</dbReference>
<keyword evidence="2" id="KW-0812">Transmembrane</keyword>
<evidence type="ECO:0000256" key="1">
    <source>
        <dbReference type="SAM" id="MobiDB-lite"/>
    </source>
</evidence>
<dbReference type="SUPFAM" id="SSF50370">
    <property type="entry name" value="Ricin B-like lectins"/>
    <property type="match status" value="1"/>
</dbReference>
<gene>
    <name evidence="4" type="ORF">Drose_27215</name>
</gene>
<accession>A0ABY5YYN4</accession>
<keyword evidence="5" id="KW-1185">Reference proteome</keyword>